<dbReference type="PANTHER" id="PTHR15020">
    <property type="entry name" value="FLAVIN REDUCTASE-RELATED"/>
    <property type="match status" value="1"/>
</dbReference>
<proteinExistence type="predicted"/>
<protein>
    <recommendedName>
        <fullName evidence="1">NAD(P)-binding domain-containing protein</fullName>
    </recommendedName>
</protein>
<dbReference type="Gene3D" id="3.40.50.720">
    <property type="entry name" value="NAD(P)-binding Rossmann-like Domain"/>
    <property type="match status" value="1"/>
</dbReference>
<gene>
    <name evidence="2" type="ORF">LCGC14_0201140</name>
</gene>
<reference evidence="2" key="1">
    <citation type="journal article" date="2015" name="Nature">
        <title>Complex archaea that bridge the gap between prokaryotes and eukaryotes.</title>
        <authorList>
            <person name="Spang A."/>
            <person name="Saw J.H."/>
            <person name="Jorgensen S.L."/>
            <person name="Zaremba-Niedzwiedzka K."/>
            <person name="Martijn J."/>
            <person name="Lind A.E."/>
            <person name="van Eijk R."/>
            <person name="Schleper C."/>
            <person name="Guy L."/>
            <person name="Ettema T.J."/>
        </authorList>
    </citation>
    <scope>NUCLEOTIDE SEQUENCE</scope>
</reference>
<dbReference type="EMBL" id="LAZR01000088">
    <property type="protein sequence ID" value="KKN93249.1"/>
    <property type="molecule type" value="Genomic_DNA"/>
</dbReference>
<dbReference type="CDD" id="cd05243">
    <property type="entry name" value="SDR_a5"/>
    <property type="match status" value="1"/>
</dbReference>
<sequence length="209" mass="22380">MSKTLVIGSTGNIGLLSLPMLKDAGIEVTALARSPDKLAGIQGINVIEGDLENDFEHAFKDCDSVVFTAGSGASTGPDKTLLIDLWAACKAVDYARKHHVKHFVIVSSRGADNPDALPSAIKPYLVAKHMADEYLKRSGVPYTILRPGRLTDDSGTGQITVRRPENSDDQCIARADVAKVITRVLSTGQSKNVVYELYKGETAIADLIA</sequence>
<feature type="domain" description="NAD(P)-binding" evidence="1">
    <location>
        <begin position="8"/>
        <end position="186"/>
    </location>
</feature>
<dbReference type="PANTHER" id="PTHR15020:SF50">
    <property type="entry name" value="UPF0659 PROTEIN YMR090W"/>
    <property type="match status" value="1"/>
</dbReference>
<evidence type="ECO:0000259" key="1">
    <source>
        <dbReference type="Pfam" id="PF13460"/>
    </source>
</evidence>
<dbReference type="SUPFAM" id="SSF51735">
    <property type="entry name" value="NAD(P)-binding Rossmann-fold domains"/>
    <property type="match status" value="1"/>
</dbReference>
<name>A0A0F9UNL1_9ZZZZ</name>
<dbReference type="InterPro" id="IPR036291">
    <property type="entry name" value="NAD(P)-bd_dom_sf"/>
</dbReference>
<evidence type="ECO:0000313" key="2">
    <source>
        <dbReference type="EMBL" id="KKN93249.1"/>
    </source>
</evidence>
<dbReference type="InterPro" id="IPR016040">
    <property type="entry name" value="NAD(P)-bd_dom"/>
</dbReference>
<accession>A0A0F9UNL1</accession>
<dbReference type="AlphaFoldDB" id="A0A0F9UNL1"/>
<organism evidence="2">
    <name type="scientific">marine sediment metagenome</name>
    <dbReference type="NCBI Taxonomy" id="412755"/>
    <lineage>
        <taxon>unclassified sequences</taxon>
        <taxon>metagenomes</taxon>
        <taxon>ecological metagenomes</taxon>
    </lineage>
</organism>
<dbReference type="Pfam" id="PF13460">
    <property type="entry name" value="NAD_binding_10"/>
    <property type="match status" value="1"/>
</dbReference>
<comment type="caution">
    <text evidence="2">The sequence shown here is derived from an EMBL/GenBank/DDBJ whole genome shotgun (WGS) entry which is preliminary data.</text>
</comment>